<evidence type="ECO:0000313" key="3">
    <source>
        <dbReference type="Proteomes" id="UP000194664"/>
    </source>
</evidence>
<dbReference type="CDD" id="cd12108">
    <property type="entry name" value="Hr-like"/>
    <property type="match status" value="1"/>
</dbReference>
<comment type="caution">
    <text evidence="2">The sequence shown here is derived from an EMBL/GenBank/DDBJ whole genome shotgun (WGS) entry which is preliminary data.</text>
</comment>
<proteinExistence type="predicted"/>
<sequence length="187" mass="21308">MEKLDLKSREALPDALRVLYRDYPRDMWATDPNFHGLVSFWLDRHIMFRRLLSAMTTATEDVLDKGDPNRFAAAISQYGSTFVQQLHGHHQIEDMHYFPILVQKDARLVRGFDILDKDHHEIDPILASFVDVANLALKSLEGPKLIDGAGALHKELAVVTRDLDRHLVDEEELVVPVILKYGADGIE</sequence>
<dbReference type="EMBL" id="MSPP01000001">
    <property type="protein sequence ID" value="OUD10348.1"/>
    <property type="molecule type" value="Genomic_DNA"/>
</dbReference>
<dbReference type="Pfam" id="PF01814">
    <property type="entry name" value="Hemerythrin"/>
    <property type="match status" value="1"/>
</dbReference>
<gene>
    <name evidence="2" type="ORF">BVC71_02240</name>
</gene>
<evidence type="ECO:0000259" key="1">
    <source>
        <dbReference type="Pfam" id="PF01814"/>
    </source>
</evidence>
<dbReference type="Gene3D" id="1.20.120.520">
    <property type="entry name" value="nmb1532 protein domain like"/>
    <property type="match status" value="1"/>
</dbReference>
<accession>A0A251X1T1</accession>
<dbReference type="OrthoDB" id="6077989at2"/>
<organism evidence="2 3">
    <name type="scientific">Marivivens niveibacter</name>
    <dbReference type="NCBI Taxonomy" id="1930667"/>
    <lineage>
        <taxon>Bacteria</taxon>
        <taxon>Pseudomonadati</taxon>
        <taxon>Pseudomonadota</taxon>
        <taxon>Alphaproteobacteria</taxon>
        <taxon>Rhodobacterales</taxon>
        <taxon>Paracoccaceae</taxon>
        <taxon>Marivivens group</taxon>
        <taxon>Marivivens</taxon>
    </lineage>
</organism>
<dbReference type="InterPro" id="IPR012312">
    <property type="entry name" value="Hemerythrin-like"/>
</dbReference>
<protein>
    <submittedName>
        <fullName evidence="2">Dihydrodipicolinate reductase</fullName>
    </submittedName>
</protein>
<feature type="domain" description="Hemerythrin-like" evidence="1">
    <location>
        <begin position="38"/>
        <end position="177"/>
    </location>
</feature>
<dbReference type="AlphaFoldDB" id="A0A251X1T1"/>
<dbReference type="Proteomes" id="UP000194664">
    <property type="component" value="Unassembled WGS sequence"/>
</dbReference>
<dbReference type="RefSeq" id="WP_086450002.1">
    <property type="nucleotide sequence ID" value="NZ_MSPP01000001.1"/>
</dbReference>
<name>A0A251X1T1_9RHOB</name>
<keyword evidence="3" id="KW-1185">Reference proteome</keyword>
<reference evidence="2 3" key="1">
    <citation type="submission" date="2016-12" db="EMBL/GenBank/DDBJ databases">
        <title>The draft genome sequence of HSLHS2.</title>
        <authorList>
            <person name="Hu D."/>
            <person name="Wang L."/>
            <person name="Shao Z."/>
        </authorList>
    </citation>
    <scope>NUCLEOTIDE SEQUENCE [LARGE SCALE GENOMIC DNA]</scope>
    <source>
        <strain evidence="2">MCCC 1A06712</strain>
    </source>
</reference>
<evidence type="ECO:0000313" key="2">
    <source>
        <dbReference type="EMBL" id="OUD10348.1"/>
    </source>
</evidence>